<keyword evidence="12" id="KW-0687">Ribonucleoprotein</keyword>
<dbReference type="EC" id="2.7.1.36" evidence="3"/>
<proteinExistence type="inferred from homology"/>
<evidence type="ECO:0000256" key="6">
    <source>
        <dbReference type="ARBA" id="ARBA00022777"/>
    </source>
</evidence>
<dbReference type="GO" id="GO:0005840">
    <property type="term" value="C:ribosome"/>
    <property type="evidence" value="ECO:0007669"/>
    <property type="project" value="UniProtKB-KW"/>
</dbReference>
<gene>
    <name evidence="12" type="ORF">BO71DRAFT_382018</name>
</gene>
<dbReference type="AlphaFoldDB" id="A0A319D6S7"/>
<dbReference type="InterPro" id="IPR014721">
    <property type="entry name" value="Ribsml_uS5_D2-typ_fold_subgr"/>
</dbReference>
<evidence type="ECO:0000256" key="3">
    <source>
        <dbReference type="ARBA" id="ARBA00012103"/>
    </source>
</evidence>
<reference evidence="12 13" key="1">
    <citation type="submission" date="2018-02" db="EMBL/GenBank/DDBJ databases">
        <title>The genomes of Aspergillus section Nigri reveals drivers in fungal speciation.</title>
        <authorList>
            <consortium name="DOE Joint Genome Institute"/>
            <person name="Vesth T.C."/>
            <person name="Nybo J."/>
            <person name="Theobald S."/>
            <person name="Brandl J."/>
            <person name="Frisvad J.C."/>
            <person name="Nielsen K.F."/>
            <person name="Lyhne E.K."/>
            <person name="Kogle M.E."/>
            <person name="Kuo A."/>
            <person name="Riley R."/>
            <person name="Clum A."/>
            <person name="Nolan M."/>
            <person name="Lipzen A."/>
            <person name="Salamov A."/>
            <person name="Henrissat B."/>
            <person name="Wiebenga A."/>
            <person name="De vries R.P."/>
            <person name="Grigoriev I.V."/>
            <person name="Mortensen U.H."/>
            <person name="Andersen M.R."/>
            <person name="Baker S.E."/>
        </authorList>
    </citation>
    <scope>NUCLEOTIDE SEQUENCE [LARGE SCALE GENOMIC DNA]</scope>
    <source>
        <strain evidence="12 13">CBS 707.79</strain>
    </source>
</reference>
<dbReference type="Proteomes" id="UP000247810">
    <property type="component" value="Unassembled WGS sequence"/>
</dbReference>
<evidence type="ECO:0000256" key="7">
    <source>
        <dbReference type="ARBA" id="ARBA00022840"/>
    </source>
</evidence>
<dbReference type="Pfam" id="PF00288">
    <property type="entry name" value="GHMP_kinases_N"/>
    <property type="match status" value="1"/>
</dbReference>
<comment type="pathway">
    <text evidence="9">Isoprenoid biosynthesis; isopentenyl diphosphate biosynthesis via mevalonate pathway; isopentenyl diphosphate from (R)-mevalonate: step 1/3.</text>
</comment>
<evidence type="ECO:0000256" key="1">
    <source>
        <dbReference type="ARBA" id="ARBA00004496"/>
    </source>
</evidence>
<dbReference type="Gene3D" id="3.30.230.10">
    <property type="match status" value="1"/>
</dbReference>
<keyword evidence="6" id="KW-0418">Kinase</keyword>
<dbReference type="STRING" id="1448320.A0A319D6S7"/>
<feature type="domain" description="GHMP kinase N-terminal" evidence="11">
    <location>
        <begin position="134"/>
        <end position="214"/>
    </location>
</feature>
<evidence type="ECO:0000256" key="9">
    <source>
        <dbReference type="ARBA" id="ARBA00029438"/>
    </source>
</evidence>
<evidence type="ECO:0000256" key="8">
    <source>
        <dbReference type="ARBA" id="ARBA00029310"/>
    </source>
</evidence>
<keyword evidence="4" id="KW-0808">Transferase</keyword>
<comment type="catalytic activity">
    <reaction evidence="8">
        <text>(R)-mevalonate + ATP = (R)-5-phosphomevalonate + ADP + H(+)</text>
        <dbReference type="Rhea" id="RHEA:17065"/>
        <dbReference type="ChEBI" id="CHEBI:15378"/>
        <dbReference type="ChEBI" id="CHEBI:30616"/>
        <dbReference type="ChEBI" id="CHEBI:36464"/>
        <dbReference type="ChEBI" id="CHEBI:58146"/>
        <dbReference type="ChEBI" id="CHEBI:456216"/>
        <dbReference type="EC" id="2.7.1.36"/>
    </reaction>
    <physiologicalReaction direction="left-to-right" evidence="8">
        <dbReference type="Rhea" id="RHEA:17066"/>
    </physiologicalReaction>
</comment>
<organism evidence="12 13">
    <name type="scientific">Aspergillus ellipticus CBS 707.79</name>
    <dbReference type="NCBI Taxonomy" id="1448320"/>
    <lineage>
        <taxon>Eukaryota</taxon>
        <taxon>Fungi</taxon>
        <taxon>Dikarya</taxon>
        <taxon>Ascomycota</taxon>
        <taxon>Pezizomycotina</taxon>
        <taxon>Eurotiomycetes</taxon>
        <taxon>Eurotiomycetidae</taxon>
        <taxon>Eurotiales</taxon>
        <taxon>Aspergillaceae</taxon>
        <taxon>Aspergillus</taxon>
        <taxon>Aspergillus subgen. Circumdati</taxon>
    </lineage>
</organism>
<evidence type="ECO:0000259" key="11">
    <source>
        <dbReference type="Pfam" id="PF00288"/>
    </source>
</evidence>
<dbReference type="InterPro" id="IPR006204">
    <property type="entry name" value="GHMP_kinase_N_dom"/>
</dbReference>
<accession>A0A319D6S7</accession>
<comment type="similarity">
    <text evidence="2">Belongs to the GHMP kinase family. Mevalonate kinase subfamily.</text>
</comment>
<keyword evidence="12" id="KW-0689">Ribosomal protein</keyword>
<dbReference type="EMBL" id="KZ825898">
    <property type="protein sequence ID" value="PYH93166.1"/>
    <property type="molecule type" value="Genomic_DNA"/>
</dbReference>
<sequence length="220" mass="23691">MSSFVVSAPGKVILFGEYAAIYGHPAIAAAISLRSYLLVSASPRPETLKLVCLDRDLHFEWDIASLPWPTTKPTIAPTTPDPDLVRAIKSYLSTTTTTTTKQNPPTPQEPDKQKDPIPLTFLYLYLSLSSPSTGGATYTLRSTIPIGAGLGSSASVSVCLSTAILLHTSTLPKSFLTDQSPPDIHTINSWAFTSEHFFHGKPSGVDNTASAYGGMLYFQR</sequence>
<dbReference type="GO" id="GO:0006696">
    <property type="term" value="P:ergosterol biosynthetic process"/>
    <property type="evidence" value="ECO:0007669"/>
    <property type="project" value="TreeGrafter"/>
</dbReference>
<dbReference type="GO" id="GO:0005829">
    <property type="term" value="C:cytosol"/>
    <property type="evidence" value="ECO:0007669"/>
    <property type="project" value="TreeGrafter"/>
</dbReference>
<keyword evidence="13" id="KW-1185">Reference proteome</keyword>
<feature type="region of interest" description="Disordered" evidence="10">
    <location>
        <begin position="95"/>
        <end position="115"/>
    </location>
</feature>
<dbReference type="PROSITE" id="PS00627">
    <property type="entry name" value="GHMP_KINASES_ATP"/>
    <property type="match status" value="1"/>
</dbReference>
<dbReference type="InterPro" id="IPR020568">
    <property type="entry name" value="Ribosomal_Su5_D2-typ_SF"/>
</dbReference>
<dbReference type="PANTHER" id="PTHR43290:SF2">
    <property type="entry name" value="MEVALONATE KINASE"/>
    <property type="match status" value="1"/>
</dbReference>
<dbReference type="InterPro" id="IPR006203">
    <property type="entry name" value="GHMP_knse_ATP-bd_CS"/>
</dbReference>
<dbReference type="GO" id="GO:0005524">
    <property type="term" value="F:ATP binding"/>
    <property type="evidence" value="ECO:0007669"/>
    <property type="project" value="UniProtKB-KW"/>
</dbReference>
<dbReference type="SUPFAM" id="SSF54211">
    <property type="entry name" value="Ribosomal protein S5 domain 2-like"/>
    <property type="match status" value="1"/>
</dbReference>
<comment type="subcellular location">
    <subcellularLocation>
        <location evidence="1">Cytoplasm</location>
    </subcellularLocation>
</comment>
<keyword evidence="5" id="KW-0547">Nucleotide-binding</keyword>
<feature type="non-terminal residue" evidence="12">
    <location>
        <position position="220"/>
    </location>
</feature>
<protein>
    <recommendedName>
        <fullName evidence="3">mevalonate kinase</fullName>
        <ecNumber evidence="3">2.7.1.36</ecNumber>
    </recommendedName>
</protein>
<dbReference type="PANTHER" id="PTHR43290">
    <property type="entry name" value="MEVALONATE KINASE"/>
    <property type="match status" value="1"/>
</dbReference>
<keyword evidence="7" id="KW-0067">ATP-binding</keyword>
<dbReference type="OrthoDB" id="1652964at2759"/>
<dbReference type="GO" id="GO:0019287">
    <property type="term" value="P:isopentenyl diphosphate biosynthetic process, mevalonate pathway"/>
    <property type="evidence" value="ECO:0007669"/>
    <property type="project" value="UniProtKB-UniPathway"/>
</dbReference>
<dbReference type="VEuPathDB" id="FungiDB:BO71DRAFT_382018"/>
<evidence type="ECO:0000313" key="13">
    <source>
        <dbReference type="Proteomes" id="UP000247810"/>
    </source>
</evidence>
<evidence type="ECO:0000256" key="4">
    <source>
        <dbReference type="ARBA" id="ARBA00022679"/>
    </source>
</evidence>
<name>A0A319D6S7_9EURO</name>
<evidence type="ECO:0000256" key="5">
    <source>
        <dbReference type="ARBA" id="ARBA00022741"/>
    </source>
</evidence>
<evidence type="ECO:0000313" key="12">
    <source>
        <dbReference type="EMBL" id="PYH93166.1"/>
    </source>
</evidence>
<dbReference type="InterPro" id="IPR006205">
    <property type="entry name" value="Mev_gal_kin"/>
</dbReference>
<dbReference type="UniPathway" id="UPA00057">
    <property type="reaction ID" value="UER00098"/>
</dbReference>
<dbReference type="GO" id="GO:0004496">
    <property type="term" value="F:mevalonate kinase activity"/>
    <property type="evidence" value="ECO:0007669"/>
    <property type="project" value="UniProtKB-EC"/>
</dbReference>
<evidence type="ECO:0000256" key="2">
    <source>
        <dbReference type="ARBA" id="ARBA00006495"/>
    </source>
</evidence>
<dbReference type="PRINTS" id="PR00959">
    <property type="entry name" value="MEVGALKINASE"/>
</dbReference>
<evidence type="ECO:0000256" key="10">
    <source>
        <dbReference type="SAM" id="MobiDB-lite"/>
    </source>
</evidence>